<dbReference type="Pfam" id="PF13560">
    <property type="entry name" value="HTH_31"/>
    <property type="match status" value="1"/>
</dbReference>
<sequence length="367" mass="38144">MWPGALAAAIGAGQLTQVRDAPPMTCEDATDAGDTAGRRNAPRGTVVARRTEWGRGVVGRWRPLPGDLPIEVVRLVRELRLCLDRCEASAATVAARTGYSRSSWRRYVNGSRLPPWPAAEALGAMAHADREYLRVLWESAAHAWQRGQPPDAWPESPSPAALGAPDPHGFAGKPPGHASSPPAFRSSGRPGTPAGPPTLRVGVVGVCVVLAVVVLIWPWNAGSAGRPPEGVPTGLPAWPYPLASGVGTAASGCRSTSCEGLDPGREGCDGDRVTVHRLRAYGQVLELLYSPACEASWAEVESADTAAHLRIATRGGQGRPAPAGAARTPMIAGGPGSATATVVVSGHQLGVTRYDSWIDRVTGTGSG</sequence>
<keyword evidence="3" id="KW-1185">Reference proteome</keyword>
<feature type="region of interest" description="Disordered" evidence="1">
    <location>
        <begin position="20"/>
        <end position="43"/>
    </location>
</feature>
<organism evidence="2 3">
    <name type="scientific">Streptomyces rameus</name>
    <dbReference type="NCBI Taxonomy" id="68261"/>
    <lineage>
        <taxon>Bacteria</taxon>
        <taxon>Bacillati</taxon>
        <taxon>Actinomycetota</taxon>
        <taxon>Actinomycetes</taxon>
        <taxon>Kitasatosporales</taxon>
        <taxon>Streptomycetaceae</taxon>
        <taxon>Streptomyces</taxon>
    </lineage>
</organism>
<dbReference type="EMBL" id="BAAAVM010000154">
    <property type="protein sequence ID" value="GAA2782851.1"/>
    <property type="molecule type" value="Genomic_DNA"/>
</dbReference>
<gene>
    <name evidence="2" type="ORF">GCM10010521_71860</name>
</gene>
<reference evidence="2 3" key="1">
    <citation type="journal article" date="2019" name="Int. J. Syst. Evol. Microbiol.">
        <title>The Global Catalogue of Microorganisms (GCM) 10K type strain sequencing project: providing services to taxonomists for standard genome sequencing and annotation.</title>
        <authorList>
            <consortium name="The Broad Institute Genomics Platform"/>
            <consortium name="The Broad Institute Genome Sequencing Center for Infectious Disease"/>
            <person name="Wu L."/>
            <person name="Ma J."/>
        </authorList>
    </citation>
    <scope>NUCLEOTIDE SEQUENCE [LARGE SCALE GENOMIC DNA]</scope>
    <source>
        <strain evidence="2 3">JCM 11574</strain>
    </source>
</reference>
<dbReference type="Pfam" id="PF10901">
    <property type="entry name" value="DUF2690"/>
    <property type="match status" value="1"/>
</dbReference>
<evidence type="ECO:0000313" key="2">
    <source>
        <dbReference type="EMBL" id="GAA2782851.1"/>
    </source>
</evidence>
<feature type="region of interest" description="Disordered" evidence="1">
    <location>
        <begin position="146"/>
        <end position="193"/>
    </location>
</feature>
<dbReference type="InterPro" id="IPR021224">
    <property type="entry name" value="DUF2690"/>
</dbReference>
<evidence type="ECO:0000256" key="1">
    <source>
        <dbReference type="SAM" id="MobiDB-lite"/>
    </source>
</evidence>
<evidence type="ECO:0008006" key="4">
    <source>
        <dbReference type="Google" id="ProtNLM"/>
    </source>
</evidence>
<dbReference type="Proteomes" id="UP001500893">
    <property type="component" value="Unassembled WGS sequence"/>
</dbReference>
<protein>
    <recommendedName>
        <fullName evidence="4">DUF2690 domain-containing protein</fullName>
    </recommendedName>
</protein>
<proteinExistence type="predicted"/>
<accession>A0ABN3V814</accession>
<evidence type="ECO:0000313" key="3">
    <source>
        <dbReference type="Proteomes" id="UP001500893"/>
    </source>
</evidence>
<name>A0ABN3V814_9ACTN</name>
<comment type="caution">
    <text evidence="2">The sequence shown here is derived from an EMBL/GenBank/DDBJ whole genome shotgun (WGS) entry which is preliminary data.</text>
</comment>